<reference evidence="1 2" key="1">
    <citation type="submission" date="2020-05" db="EMBL/GenBank/DDBJ databases">
        <title>Complete genome of Desulfobulbus oligotrophicus.</title>
        <authorList>
            <person name="Podar M."/>
        </authorList>
    </citation>
    <scope>NUCLEOTIDE SEQUENCE [LARGE SCALE GENOMIC DNA]</scope>
    <source>
        <strain evidence="1 2">Prop6</strain>
    </source>
</reference>
<evidence type="ECO:0000313" key="1">
    <source>
        <dbReference type="EMBL" id="QQG66524.1"/>
    </source>
</evidence>
<accession>A0A7T5VEP7</accession>
<dbReference type="KEGG" id="dog:HP555_11925"/>
<keyword evidence="2" id="KW-1185">Reference proteome</keyword>
<dbReference type="RefSeq" id="WP_199262794.1">
    <property type="nucleotide sequence ID" value="NZ_CP054140.1"/>
</dbReference>
<gene>
    <name evidence="1" type="ORF">HP555_11925</name>
</gene>
<protein>
    <submittedName>
        <fullName evidence="1">Uncharacterized protein</fullName>
    </submittedName>
</protein>
<organism evidence="1 2">
    <name type="scientific">Desulfobulbus oligotrophicus</name>
    <dbReference type="NCBI Taxonomy" id="1909699"/>
    <lineage>
        <taxon>Bacteria</taxon>
        <taxon>Pseudomonadati</taxon>
        <taxon>Thermodesulfobacteriota</taxon>
        <taxon>Desulfobulbia</taxon>
        <taxon>Desulfobulbales</taxon>
        <taxon>Desulfobulbaceae</taxon>
        <taxon>Desulfobulbus</taxon>
    </lineage>
</organism>
<evidence type="ECO:0000313" key="2">
    <source>
        <dbReference type="Proteomes" id="UP000596092"/>
    </source>
</evidence>
<dbReference type="Proteomes" id="UP000596092">
    <property type="component" value="Chromosome"/>
</dbReference>
<sequence>MPSDYSVKTLNCNTLSYQDIFLERLYESSVDSSLTDKLREFGQTTPLLVLQKAETAYQIIANFAVYQSLKTLDVTDVYCRILPHSVASYRRYSLQVLHGWNELQNSPILRAHLLQQVKDNCTTEELLSILSLMELPSQLYTVDELVSLLNLSTETIFALHHGLLTLKSAKLMHRLSHQDQEYVIKLLELYKPGGSKQYKLLEMIIELTRRMNISVADLVQKWLPMEQDNRTDNNPQHLQNILRELTELCWPEKIKLEEQFLQFVHSLALPKNITVIPSPSFEEKGCSLCLHCSTEEELQHLWNRIRPFFPTV</sequence>
<proteinExistence type="predicted"/>
<dbReference type="AlphaFoldDB" id="A0A7T5VEP7"/>
<dbReference type="EMBL" id="CP054140">
    <property type="protein sequence ID" value="QQG66524.1"/>
    <property type="molecule type" value="Genomic_DNA"/>
</dbReference>
<name>A0A7T5VEP7_9BACT</name>